<comment type="caution">
    <text evidence="2">The sequence shown here is derived from an EMBL/GenBank/DDBJ whole genome shotgun (WGS) entry which is preliminary data.</text>
</comment>
<gene>
    <name evidence="2" type="ORF">Q9L58_000735</name>
</gene>
<accession>A0ABR3GWA2</accession>
<feature type="domain" description="NAD-dependent epimerase/dehydratase" evidence="1">
    <location>
        <begin position="7"/>
        <end position="234"/>
    </location>
</feature>
<dbReference type="EMBL" id="JBBBZM010000005">
    <property type="protein sequence ID" value="KAL0640177.1"/>
    <property type="molecule type" value="Genomic_DNA"/>
</dbReference>
<dbReference type="InterPro" id="IPR001509">
    <property type="entry name" value="Epimerase_deHydtase"/>
</dbReference>
<evidence type="ECO:0000313" key="2">
    <source>
        <dbReference type="EMBL" id="KAL0640177.1"/>
    </source>
</evidence>
<evidence type="ECO:0000313" key="3">
    <source>
        <dbReference type="Proteomes" id="UP001447188"/>
    </source>
</evidence>
<evidence type="ECO:0000259" key="1">
    <source>
        <dbReference type="Pfam" id="PF01370"/>
    </source>
</evidence>
<dbReference type="Gene3D" id="3.40.50.720">
    <property type="entry name" value="NAD(P)-binding Rossmann-like Domain"/>
    <property type="match status" value="1"/>
</dbReference>
<keyword evidence="3" id="KW-1185">Reference proteome</keyword>
<reference evidence="2 3" key="1">
    <citation type="submission" date="2024-02" db="EMBL/GenBank/DDBJ databases">
        <title>Discinaceae phylogenomics.</title>
        <authorList>
            <person name="Dirks A.C."/>
            <person name="James T.Y."/>
        </authorList>
    </citation>
    <scope>NUCLEOTIDE SEQUENCE [LARGE SCALE GENOMIC DNA]</scope>
    <source>
        <strain evidence="2 3">ACD0624</strain>
    </source>
</reference>
<dbReference type="PANTHER" id="PTHR48079:SF6">
    <property type="entry name" value="NAD(P)-BINDING DOMAIN-CONTAINING PROTEIN-RELATED"/>
    <property type="match status" value="1"/>
</dbReference>
<protein>
    <recommendedName>
        <fullName evidence="1">NAD-dependent epimerase/dehydratase domain-containing protein</fullName>
    </recommendedName>
</protein>
<dbReference type="SUPFAM" id="SSF51735">
    <property type="entry name" value="NAD(P)-binding Rossmann-fold domains"/>
    <property type="match status" value="1"/>
</dbReference>
<name>A0ABR3GWA2_9PEZI</name>
<proteinExistence type="predicted"/>
<sequence length="335" mass="35708">MAPKIFATGVSGYIGGAALDAIVSAHPDYEITALVRDPKKATAITAKYPNVKTVDGNLDSGSIIEEESSKADIVLHFADCDHVPSAKSIVAGLSKRTGTSYLIHTSGSAILIDLTQTEKLGKVDSKVFDDIKDVAEITSFSEAEHPHRNVDKIVIEANSATLKVAIVCPPTIYGEGAGTGNTRSNQVPNITSQILTRKGGFQLADGTAIWSNVHVRDLANLYLLLTEDAVAGGKKASWGPEGYYLAENGQHAWGKLAATIATKAKALGYLKSDAVDTLSNEEILKMHPWGPVLWGSNSRSVASRARKELGWTPTSPSLDETLDFVIKQEAKKLGL</sequence>
<organism evidence="2 3">
    <name type="scientific">Discina gigas</name>
    <dbReference type="NCBI Taxonomy" id="1032678"/>
    <lineage>
        <taxon>Eukaryota</taxon>
        <taxon>Fungi</taxon>
        <taxon>Dikarya</taxon>
        <taxon>Ascomycota</taxon>
        <taxon>Pezizomycotina</taxon>
        <taxon>Pezizomycetes</taxon>
        <taxon>Pezizales</taxon>
        <taxon>Discinaceae</taxon>
        <taxon>Discina</taxon>
    </lineage>
</organism>
<dbReference type="Proteomes" id="UP001447188">
    <property type="component" value="Unassembled WGS sequence"/>
</dbReference>
<dbReference type="PANTHER" id="PTHR48079">
    <property type="entry name" value="PROTEIN YEEZ"/>
    <property type="match status" value="1"/>
</dbReference>
<dbReference type="InterPro" id="IPR036291">
    <property type="entry name" value="NAD(P)-bd_dom_sf"/>
</dbReference>
<dbReference type="Pfam" id="PF01370">
    <property type="entry name" value="Epimerase"/>
    <property type="match status" value="1"/>
</dbReference>
<dbReference type="InterPro" id="IPR051783">
    <property type="entry name" value="NAD(P)-dependent_oxidoreduct"/>
</dbReference>